<evidence type="ECO:0000259" key="5">
    <source>
        <dbReference type="Pfam" id="PF05843"/>
    </source>
</evidence>
<accession>A0ABR1C785</accession>
<comment type="caution">
    <text evidence="6">The sequence shown here is derived from an EMBL/GenBank/DDBJ whole genome shotgun (WGS) entry which is preliminary data.</text>
</comment>
<dbReference type="InterPro" id="IPR008847">
    <property type="entry name" value="Suf"/>
</dbReference>
<organism evidence="6 7">
    <name type="scientific">Necator americanus</name>
    <name type="common">Human hookworm</name>
    <dbReference type="NCBI Taxonomy" id="51031"/>
    <lineage>
        <taxon>Eukaryota</taxon>
        <taxon>Metazoa</taxon>
        <taxon>Ecdysozoa</taxon>
        <taxon>Nematoda</taxon>
        <taxon>Chromadorea</taxon>
        <taxon>Rhabditida</taxon>
        <taxon>Rhabditina</taxon>
        <taxon>Rhabditomorpha</taxon>
        <taxon>Strongyloidea</taxon>
        <taxon>Ancylostomatidae</taxon>
        <taxon>Bunostominae</taxon>
        <taxon>Necator</taxon>
    </lineage>
</organism>
<dbReference type="PANTHER" id="PTHR19980:SF0">
    <property type="entry name" value="CLEAVAGE STIMULATION FACTOR SUBUNIT 3"/>
    <property type="match status" value="1"/>
</dbReference>
<protein>
    <recommendedName>
        <fullName evidence="5">Suppressor of forked domain-containing protein</fullName>
    </recommendedName>
</protein>
<proteinExistence type="predicted"/>
<keyword evidence="2" id="KW-0677">Repeat</keyword>
<dbReference type="InterPro" id="IPR003107">
    <property type="entry name" value="HAT"/>
</dbReference>
<name>A0ABR1C785_NECAM</name>
<dbReference type="EMBL" id="JAVFWL010000002">
    <property type="protein sequence ID" value="KAK6734379.1"/>
    <property type="molecule type" value="Genomic_DNA"/>
</dbReference>
<keyword evidence="7" id="KW-1185">Reference proteome</keyword>
<evidence type="ECO:0000256" key="3">
    <source>
        <dbReference type="ARBA" id="ARBA00023242"/>
    </source>
</evidence>
<evidence type="ECO:0000313" key="7">
    <source>
        <dbReference type="Proteomes" id="UP001303046"/>
    </source>
</evidence>
<gene>
    <name evidence="6" type="primary">Necator_chrII.g5683</name>
    <name evidence="6" type="ORF">RB195_017890</name>
</gene>
<evidence type="ECO:0000256" key="1">
    <source>
        <dbReference type="ARBA" id="ARBA00004123"/>
    </source>
</evidence>
<feature type="domain" description="Suppressor of forked" evidence="5">
    <location>
        <begin position="8"/>
        <end position="65"/>
    </location>
</feature>
<dbReference type="PANTHER" id="PTHR19980">
    <property type="entry name" value="RNA CLEAVAGE STIMULATION FACTOR"/>
    <property type="match status" value="1"/>
</dbReference>
<dbReference type="SMART" id="SM00386">
    <property type="entry name" value="HAT"/>
    <property type="match status" value="10"/>
</dbReference>
<feature type="domain" description="Suppressor of forked" evidence="5">
    <location>
        <begin position="103"/>
        <end position="569"/>
    </location>
</feature>
<dbReference type="Gene3D" id="1.25.40.1040">
    <property type="match status" value="1"/>
</dbReference>
<dbReference type="Proteomes" id="UP001303046">
    <property type="component" value="Unassembled WGS sequence"/>
</dbReference>
<dbReference type="InterPro" id="IPR011990">
    <property type="entry name" value="TPR-like_helical_dom_sf"/>
</dbReference>
<dbReference type="Pfam" id="PF05843">
    <property type="entry name" value="Suf"/>
    <property type="match status" value="2"/>
</dbReference>
<evidence type="ECO:0000313" key="6">
    <source>
        <dbReference type="EMBL" id="KAK6734379.1"/>
    </source>
</evidence>
<feature type="region of interest" description="Disordered" evidence="4">
    <location>
        <begin position="746"/>
        <end position="784"/>
    </location>
</feature>
<dbReference type="InterPro" id="IPR045243">
    <property type="entry name" value="Rna14-like"/>
</dbReference>
<evidence type="ECO:0000256" key="2">
    <source>
        <dbReference type="ARBA" id="ARBA00022737"/>
    </source>
</evidence>
<sequence length="784" mass="89791">MAGSSILTPERRIELNPFDIDAWNLILRESQARPIDQARNFYEKLVTQFPNAGRYWKAYIEHEFTILRQFMSPGLSDYGRHFFFLFLLYPIYFKEENDYPCIQQLRGKNFENVENLFNRCLVKVLNIDLWKCYVFYVRETKGHLSSFREKMAKAYDFALDKVGLDMNSYSIYADYISFLKTVPAVGQYAENQRISAVRKIYQRGISTPMVNIESLWSDYCNYEKNINPTLAEKLISERNKEYQVSKKIAKQLESVTRGVNRQAVSVPPRGTAPEMKQVEMWKKYIQWEKSNPMETEEYGQFAKRVVYAYEQSLLCLGYYPDMWYEAALFLQQAGKQLEEKGDVKLAQQMTAEAMQLFDRAISGLMKHSQLLYFAYADFEEERMKFDNVKKIYDNLLTIDHIDPTLTYIQLMKFTRRTEGVRAARGVFKRAREDSRCRHHVFIAAALMEFYCSKDKDVAMRVFDLGLKKYGDEPEYACAYVDFLTHLNEDNNTRVVFERILTSETLPPEKSSDIWDRYLEFESLVGDLASTLKVDERRKAAVTGGKDEGTTLMLIDRYRFLNLVPCTLDQLKLMGYNKSSTGMLGGMTGVSTGSLMTPQRALPAPQAASVVMGGVPSVQLEIGGYPRPDIDQMIPFKPKANSAASFHPVPGGVFPPPPAVAELISLLPPPWTFQGPFVSVDLLIDHINKTQLTVGPVVDKKVKLENGTMLGPMRVDDVRKEMYQLLATTPDPRFVSTHLMDHSSSTVAAAVGAKRKRGESGSDDESRGVPTDIYKRRMDMKAMQH</sequence>
<evidence type="ECO:0000256" key="4">
    <source>
        <dbReference type="SAM" id="MobiDB-lite"/>
    </source>
</evidence>
<keyword evidence="3" id="KW-0539">Nucleus</keyword>
<feature type="compositionally biased region" description="Basic and acidic residues" evidence="4">
    <location>
        <begin position="757"/>
        <end position="784"/>
    </location>
</feature>
<comment type="subcellular location">
    <subcellularLocation>
        <location evidence="1">Nucleus</location>
    </subcellularLocation>
</comment>
<dbReference type="SUPFAM" id="SSF48452">
    <property type="entry name" value="TPR-like"/>
    <property type="match status" value="2"/>
</dbReference>
<reference evidence="6 7" key="1">
    <citation type="submission" date="2023-08" db="EMBL/GenBank/DDBJ databases">
        <title>A Necator americanus chromosomal reference genome.</title>
        <authorList>
            <person name="Ilik V."/>
            <person name="Petrzelkova K.J."/>
            <person name="Pardy F."/>
            <person name="Fuh T."/>
            <person name="Niatou-Singa F.S."/>
            <person name="Gouil Q."/>
            <person name="Baker L."/>
            <person name="Ritchie M.E."/>
            <person name="Jex A.R."/>
            <person name="Gazzola D."/>
            <person name="Li H."/>
            <person name="Toshio Fujiwara R."/>
            <person name="Zhan B."/>
            <person name="Aroian R.V."/>
            <person name="Pafco B."/>
            <person name="Schwarz E.M."/>
        </authorList>
    </citation>
    <scope>NUCLEOTIDE SEQUENCE [LARGE SCALE GENOMIC DNA]</scope>
    <source>
        <strain evidence="6 7">Aroian</strain>
        <tissue evidence="6">Whole animal</tissue>
    </source>
</reference>